<dbReference type="AlphaFoldDB" id="A0A1V4DAA8"/>
<name>A0A1V4DAA8_9ACTN</name>
<dbReference type="RefSeq" id="WP_075200576.1">
    <property type="nucleotide sequence ID" value="NZ_LAKD02000013.1"/>
</dbReference>
<dbReference type="Proteomes" id="UP000033615">
    <property type="component" value="Unassembled WGS sequence"/>
</dbReference>
<dbReference type="EMBL" id="LAKD02000013">
    <property type="protein sequence ID" value="OPF82360.1"/>
    <property type="molecule type" value="Genomic_DNA"/>
</dbReference>
<sequence length="68" mass="7670">MTPSATITLTLVEGRMKPGAYVFEERTTRVLGRSTDCSPRLPDDPDQRHQRRPQGGLRGLSHHLRRCG</sequence>
<organism evidence="2 3">
    <name type="scientific">Streptomyces antioxidans</name>
    <dbReference type="NCBI Taxonomy" id="1507734"/>
    <lineage>
        <taxon>Bacteria</taxon>
        <taxon>Bacillati</taxon>
        <taxon>Actinomycetota</taxon>
        <taxon>Actinomycetes</taxon>
        <taxon>Kitasatosporales</taxon>
        <taxon>Streptomycetaceae</taxon>
        <taxon>Streptomyces</taxon>
    </lineage>
</organism>
<evidence type="ECO:0000313" key="3">
    <source>
        <dbReference type="Proteomes" id="UP000033615"/>
    </source>
</evidence>
<feature type="region of interest" description="Disordered" evidence="1">
    <location>
        <begin position="33"/>
        <end position="68"/>
    </location>
</feature>
<comment type="caution">
    <text evidence="2">The sequence shown here is derived from an EMBL/GenBank/DDBJ whole genome shotgun (WGS) entry which is preliminary data.</text>
</comment>
<proteinExistence type="predicted"/>
<accession>A0A1V4DAA8</accession>
<evidence type="ECO:0000313" key="2">
    <source>
        <dbReference type="EMBL" id="OPF82360.1"/>
    </source>
</evidence>
<keyword evidence="3" id="KW-1185">Reference proteome</keyword>
<gene>
    <name evidence="2" type="ORF">VT50_0207385</name>
</gene>
<evidence type="ECO:0000256" key="1">
    <source>
        <dbReference type="SAM" id="MobiDB-lite"/>
    </source>
</evidence>
<reference evidence="2" key="1">
    <citation type="submission" date="2016-12" db="EMBL/GenBank/DDBJ databases">
        <title>Genome sequence of Streptomyces antioxidans MUSC 164.</title>
        <authorList>
            <person name="Lee L.-H."/>
            <person name="Ser H.-L."/>
        </authorList>
    </citation>
    <scope>NUCLEOTIDE SEQUENCE [LARGE SCALE GENOMIC DNA]</scope>
    <source>
        <strain evidence="2">MUSC 164</strain>
    </source>
</reference>
<protein>
    <submittedName>
        <fullName evidence="2">Uncharacterized protein</fullName>
    </submittedName>
</protein>